<proteinExistence type="predicted"/>
<evidence type="ECO:0000256" key="1">
    <source>
        <dbReference type="SAM" id="Coils"/>
    </source>
</evidence>
<evidence type="ECO:0000256" key="2">
    <source>
        <dbReference type="SAM" id="MobiDB-lite"/>
    </source>
</evidence>
<feature type="region of interest" description="Disordered" evidence="2">
    <location>
        <begin position="15"/>
        <end position="46"/>
    </location>
</feature>
<protein>
    <submittedName>
        <fullName evidence="3">Oidioi.mRNA.OKI2018_I69.chr1.g2822.t1.cds</fullName>
    </submittedName>
</protein>
<feature type="coiled-coil region" evidence="1">
    <location>
        <begin position="51"/>
        <end position="277"/>
    </location>
</feature>
<organism evidence="3 4">
    <name type="scientific">Oikopleura dioica</name>
    <name type="common">Tunicate</name>
    <dbReference type="NCBI Taxonomy" id="34765"/>
    <lineage>
        <taxon>Eukaryota</taxon>
        <taxon>Metazoa</taxon>
        <taxon>Chordata</taxon>
        <taxon>Tunicata</taxon>
        <taxon>Appendicularia</taxon>
        <taxon>Copelata</taxon>
        <taxon>Oikopleuridae</taxon>
        <taxon>Oikopleura</taxon>
    </lineage>
</organism>
<accession>A0ABN7SXJ8</accession>
<dbReference type="Proteomes" id="UP001158576">
    <property type="component" value="Chromosome 1"/>
</dbReference>
<name>A0ABN7SXJ8_OIKDI</name>
<reference evidence="3 4" key="1">
    <citation type="submission" date="2021-04" db="EMBL/GenBank/DDBJ databases">
        <authorList>
            <person name="Bliznina A."/>
        </authorList>
    </citation>
    <scope>NUCLEOTIDE SEQUENCE [LARGE SCALE GENOMIC DNA]</scope>
</reference>
<keyword evidence="1" id="KW-0175">Coiled coil</keyword>
<gene>
    <name evidence="3" type="ORF">OKIOD_LOCUS11587</name>
</gene>
<sequence length="365" mass="41974">MSRAGLQNMLQGMTFNDMKTGQTKSVSMPRGPAPSFSGSPQKSKAQLWQELKDVQDQLDRATKTINDAEIAEDEIMANNRKLKGSHEATAELEELIQEHAQLEQDLATITKEKEFIQGESAKLQKGIEEIQGSVNATKDEVRALSSQHMAKERTFSLAQDRQNKEIGEVNRDNQRLQEQLDKLDHELSVVNAAIKDVEDDSEVIKNLNEEFTTPSNKGIFDKNQEKLTSRILELNATVSRLQSEAKKAKPKIPKSEIEKAQRELEKTAQRLELEQQSRQASLREKQDLLVEREREKPRLEKIMRDNAKWELRQSEMFFDDLKKEKKEYLYKLEQLNKKVEGRKNVRNFPDTYSIVTADDSITAFN</sequence>
<evidence type="ECO:0000313" key="4">
    <source>
        <dbReference type="Proteomes" id="UP001158576"/>
    </source>
</evidence>
<keyword evidence="4" id="KW-1185">Reference proteome</keyword>
<feature type="compositionally biased region" description="Polar residues" evidence="2">
    <location>
        <begin position="15"/>
        <end position="26"/>
    </location>
</feature>
<dbReference type="EMBL" id="OU015566">
    <property type="protein sequence ID" value="CAG5106393.1"/>
    <property type="molecule type" value="Genomic_DNA"/>
</dbReference>
<feature type="compositionally biased region" description="Polar residues" evidence="2">
    <location>
        <begin position="36"/>
        <end position="46"/>
    </location>
</feature>
<evidence type="ECO:0000313" key="3">
    <source>
        <dbReference type="EMBL" id="CAG5106393.1"/>
    </source>
</evidence>